<evidence type="ECO:0000256" key="1">
    <source>
        <dbReference type="SAM" id="Phobius"/>
    </source>
</evidence>
<accession>A0A916QRW5</accession>
<proteinExistence type="predicted"/>
<reference evidence="2" key="2">
    <citation type="submission" date="2020-09" db="EMBL/GenBank/DDBJ databases">
        <authorList>
            <person name="Sun Q."/>
            <person name="Zhou Y."/>
        </authorList>
    </citation>
    <scope>NUCLEOTIDE SEQUENCE</scope>
    <source>
        <strain evidence="2">CGMCC 1.15880</strain>
    </source>
</reference>
<keyword evidence="1" id="KW-0472">Membrane</keyword>
<reference evidence="2" key="1">
    <citation type="journal article" date="2014" name="Int. J. Syst. Evol. Microbiol.">
        <title>Complete genome sequence of Corynebacterium casei LMG S-19264T (=DSM 44701T), isolated from a smear-ripened cheese.</title>
        <authorList>
            <consortium name="US DOE Joint Genome Institute (JGI-PGF)"/>
            <person name="Walter F."/>
            <person name="Albersmeier A."/>
            <person name="Kalinowski J."/>
            <person name="Ruckert C."/>
        </authorList>
    </citation>
    <scope>NUCLEOTIDE SEQUENCE</scope>
    <source>
        <strain evidence="2">CGMCC 1.15880</strain>
    </source>
</reference>
<keyword evidence="1" id="KW-0812">Transmembrane</keyword>
<evidence type="ECO:0000313" key="2">
    <source>
        <dbReference type="EMBL" id="GGA08838.1"/>
    </source>
</evidence>
<comment type="caution">
    <text evidence="2">The sequence shown here is derived from an EMBL/GenBank/DDBJ whole genome shotgun (WGS) entry which is preliminary data.</text>
</comment>
<dbReference type="Proteomes" id="UP000628017">
    <property type="component" value="Unassembled WGS sequence"/>
</dbReference>
<gene>
    <name evidence="2" type="ORF">GCM10011498_05990</name>
</gene>
<dbReference type="EMBL" id="BMKA01000001">
    <property type="protein sequence ID" value="GGA08838.1"/>
    <property type="molecule type" value="Genomic_DNA"/>
</dbReference>
<sequence>MRPTAVCIILSLGMSICWAVLHYFYFRPKINNARMLSSKFLYEYQEKKRLENEAKIQNL</sequence>
<feature type="transmembrane region" description="Helical" evidence="1">
    <location>
        <begin position="6"/>
        <end position="26"/>
    </location>
</feature>
<keyword evidence="1" id="KW-1133">Transmembrane helix</keyword>
<keyword evidence="3" id="KW-1185">Reference proteome</keyword>
<name>A0A916QRW5_9RHOB</name>
<protein>
    <submittedName>
        <fullName evidence="2">Uncharacterized protein</fullName>
    </submittedName>
</protein>
<evidence type="ECO:0000313" key="3">
    <source>
        <dbReference type="Proteomes" id="UP000628017"/>
    </source>
</evidence>
<dbReference type="AlphaFoldDB" id="A0A916QRW5"/>
<organism evidence="2 3">
    <name type="scientific">Neptunicoccus cionae</name>
    <dbReference type="NCBI Taxonomy" id="2035344"/>
    <lineage>
        <taxon>Bacteria</taxon>
        <taxon>Pseudomonadati</taxon>
        <taxon>Pseudomonadota</taxon>
        <taxon>Alphaproteobacteria</taxon>
        <taxon>Rhodobacterales</taxon>
        <taxon>Paracoccaceae</taxon>
        <taxon>Neptunicoccus</taxon>
    </lineage>
</organism>